<proteinExistence type="predicted"/>
<evidence type="ECO:0000313" key="4">
    <source>
        <dbReference type="Proteomes" id="UP000204551"/>
    </source>
</evidence>
<sequence>MAIINRKFFRNSIMVIMLLGLTTLVFHCKNGTKESEYFNPQVLATHGNGEHFVGSKTCMECHRDIYNAHLNTAHFNSGAIADSSNIKGSFKEGTNILDLNAVEFQMLKNGEYFYQHTKIKNRSTEIAPSKFDIVVGSGVRGQSYLTWDNDELHQLQASYYTPTDSWVNSPGYPTYYDEPRPIRDACLKCHITFAKSVEPSPKGNRFDKSQMIYGIDCERCHGPSAKHVVFHRENPEALEAKFTLKIEDLNRQQRLDLCAQCHSGPRSIVLKGNSFSYFPGEDLNQYSKNVDNSNPDQKLDVHGNQYGLLTSSECFKQTATMDCSTCHDPHRKERGNTDYFNSKCISCHTEGETVCSNTVMDKHIKANNCISCHMPTTPSQAMMVQLDRDSLETSFNIRTHLIAIYDKELWRD</sequence>
<dbReference type="PANTHER" id="PTHR35038">
    <property type="entry name" value="DISSIMILATORY SULFITE REDUCTASE SIRA"/>
    <property type="match status" value="1"/>
</dbReference>
<dbReference type="SUPFAM" id="SSF48695">
    <property type="entry name" value="Multiheme cytochromes"/>
    <property type="match status" value="1"/>
</dbReference>
<evidence type="ECO:0000256" key="1">
    <source>
        <dbReference type="ARBA" id="ARBA00022729"/>
    </source>
</evidence>
<protein>
    <submittedName>
        <fullName evidence="3">Dissimilatory sulfite reductase</fullName>
        <ecNumber evidence="3">1.8.99.-</ecNumber>
    </submittedName>
</protein>
<name>A0A221UU50_9FLAO</name>
<dbReference type="CDD" id="cd08168">
    <property type="entry name" value="Cytochrom_C3"/>
    <property type="match status" value="1"/>
</dbReference>
<keyword evidence="1" id="KW-0732">Signal</keyword>
<dbReference type="KEGG" id="aalg:AREALGSMS7_00943"/>
<reference evidence="3 4" key="1">
    <citation type="submission" date="2017-07" db="EMBL/GenBank/DDBJ databases">
        <title>Genome Sequence of Arenibacter algicola Strain SMS7 Isolated from a culture of the Diatom Skeletonema marinoi.</title>
        <authorList>
            <person name="Topel M."/>
            <person name="Pinder M.I.M."/>
            <person name="Johansson O.N."/>
            <person name="Kourtchenko O."/>
            <person name="Godhe A."/>
            <person name="Clarke A.K."/>
        </authorList>
    </citation>
    <scope>NUCLEOTIDE SEQUENCE [LARGE SCALE GENOMIC DNA]</scope>
    <source>
        <strain evidence="3 4">SMS7</strain>
    </source>
</reference>
<feature type="domain" description="Cytochrome c-552/4" evidence="2">
    <location>
        <begin position="184"/>
        <end position="222"/>
    </location>
</feature>
<dbReference type="Pfam" id="PF13435">
    <property type="entry name" value="Cytochrome_C554"/>
    <property type="match status" value="1"/>
</dbReference>
<dbReference type="eggNOG" id="COG0457">
    <property type="taxonomic scope" value="Bacteria"/>
</dbReference>
<evidence type="ECO:0000313" key="3">
    <source>
        <dbReference type="EMBL" id="ASO04421.1"/>
    </source>
</evidence>
<dbReference type="AlphaFoldDB" id="A0A221UU50"/>
<gene>
    <name evidence="3" type="ORF">AREALGSMS7_00943</name>
</gene>
<dbReference type="InterPro" id="IPR036280">
    <property type="entry name" value="Multihaem_cyt_sf"/>
</dbReference>
<dbReference type="InterPro" id="IPR051829">
    <property type="entry name" value="Multiheme_Cytochr_ET"/>
</dbReference>
<dbReference type="RefSeq" id="WP_093977432.1">
    <property type="nucleotide sequence ID" value="NZ_CP022515.1"/>
</dbReference>
<dbReference type="EC" id="1.8.99.-" evidence="3"/>
<accession>A0A221UU50</accession>
<keyword evidence="3" id="KW-0560">Oxidoreductase</keyword>
<dbReference type="EMBL" id="CP022515">
    <property type="protein sequence ID" value="ASO04421.1"/>
    <property type="molecule type" value="Genomic_DNA"/>
</dbReference>
<dbReference type="PANTHER" id="PTHR35038:SF8">
    <property type="entry name" value="C-TYPE POLYHEME CYTOCHROME OMCC"/>
    <property type="match status" value="1"/>
</dbReference>
<dbReference type="Proteomes" id="UP000204551">
    <property type="component" value="Chromosome"/>
</dbReference>
<dbReference type="GO" id="GO:0016491">
    <property type="term" value="F:oxidoreductase activity"/>
    <property type="evidence" value="ECO:0007669"/>
    <property type="project" value="UniProtKB-KW"/>
</dbReference>
<organism evidence="3 4">
    <name type="scientific">Arenibacter algicola</name>
    <dbReference type="NCBI Taxonomy" id="616991"/>
    <lineage>
        <taxon>Bacteria</taxon>
        <taxon>Pseudomonadati</taxon>
        <taxon>Bacteroidota</taxon>
        <taxon>Flavobacteriia</taxon>
        <taxon>Flavobacteriales</taxon>
        <taxon>Flavobacteriaceae</taxon>
        <taxon>Arenibacter</taxon>
    </lineage>
</organism>
<dbReference type="InterPro" id="IPR023155">
    <property type="entry name" value="Cyt_c-552/4"/>
</dbReference>
<dbReference type="Gene3D" id="1.10.1130.10">
    <property type="entry name" value="Flavocytochrome C3, Chain A"/>
    <property type="match status" value="2"/>
</dbReference>
<dbReference type="STRING" id="616991.GCA_000733925_04046"/>
<evidence type="ECO:0000259" key="2">
    <source>
        <dbReference type="Pfam" id="PF13435"/>
    </source>
</evidence>